<dbReference type="Gene3D" id="6.10.250.1280">
    <property type="match status" value="1"/>
</dbReference>
<evidence type="ECO:0000313" key="2">
    <source>
        <dbReference type="EMBL" id="KAJ3443736.1"/>
    </source>
</evidence>
<organism evidence="2 4">
    <name type="scientific">Anaeramoeba flamelloides</name>
    <dbReference type="NCBI Taxonomy" id="1746091"/>
    <lineage>
        <taxon>Eukaryota</taxon>
        <taxon>Metamonada</taxon>
        <taxon>Anaeramoebidae</taxon>
        <taxon>Anaeramoeba</taxon>
    </lineage>
</organism>
<comment type="similarity">
    <text evidence="1">Belongs to the MIP18 family.</text>
</comment>
<sequence length="174" mass="20125">MSTTTEEGDTPNPNPLRKKKIVIVRENQFLEEDETVEDPIDSLEIYETLKGINDPEYPFSLEELGIISPEQIQVDSKRRWIKVEYTPTVPNCKLSTLIGLSVRTKLYRSFPSYKYDVVIEKGKHDTEEEINKQVNDKERCFAALEQRGLKRAIDKCLATSLSLTKKEIKKLTKF</sequence>
<accession>A0AAV7ZRK2</accession>
<reference evidence="2" key="2">
    <citation type="submission" date="2022-08" db="EMBL/GenBank/DDBJ databases">
        <title>Novel sulphate-reducing endosymbionts in the free-living metamonad Anaeramoeba.</title>
        <authorList>
            <person name="Jerlstrom-Hultqvist J."/>
            <person name="Cepicka I."/>
            <person name="Gallot-Lavallee L."/>
            <person name="Salas-Leiva D."/>
            <person name="Curtis B.A."/>
            <person name="Zahonova K."/>
            <person name="Pipaliya S."/>
            <person name="Dacks J."/>
            <person name="Roger A.J."/>
        </authorList>
    </citation>
    <scope>NUCLEOTIDE SEQUENCE</scope>
    <source>
        <strain evidence="2">Busselton2</strain>
    </source>
</reference>
<dbReference type="EMBL" id="JAOAOG010000340">
    <property type="protein sequence ID" value="KAJ6226734.1"/>
    <property type="molecule type" value="Genomic_DNA"/>
</dbReference>
<evidence type="ECO:0000313" key="5">
    <source>
        <dbReference type="Proteomes" id="UP001150062"/>
    </source>
</evidence>
<proteinExistence type="inferred from homology"/>
<dbReference type="InterPro" id="IPR034904">
    <property type="entry name" value="FSCA_dom_sf"/>
</dbReference>
<dbReference type="GO" id="GO:0051604">
    <property type="term" value="P:protein maturation"/>
    <property type="evidence" value="ECO:0007669"/>
    <property type="project" value="InterPro"/>
</dbReference>
<gene>
    <name evidence="2" type="ORF">M0812_09580</name>
    <name evidence="3" type="ORF">M0813_10608</name>
</gene>
<name>A0AAV7ZRK2_9EUKA</name>
<dbReference type="Gene3D" id="3.30.300.130">
    <property type="entry name" value="Fe-S cluster assembly (FSCA)"/>
    <property type="match status" value="1"/>
</dbReference>
<dbReference type="PANTHER" id="PTHR12377">
    <property type="entry name" value="CYTOSOLIC IRON-SULFUR ASSEMBLY COMPONENT 2B-RELATED"/>
    <property type="match status" value="1"/>
</dbReference>
<evidence type="ECO:0000256" key="1">
    <source>
        <dbReference type="ARBA" id="ARBA00010381"/>
    </source>
</evidence>
<dbReference type="InterPro" id="IPR039796">
    <property type="entry name" value="MIP18"/>
</dbReference>
<dbReference type="Proteomes" id="UP001150062">
    <property type="component" value="Unassembled WGS sequence"/>
</dbReference>
<dbReference type="SUPFAM" id="SSF117916">
    <property type="entry name" value="Fe-S cluster assembly (FSCA) domain-like"/>
    <property type="match status" value="1"/>
</dbReference>
<keyword evidence="5" id="KW-1185">Reference proteome</keyword>
<comment type="caution">
    <text evidence="2">The sequence shown here is derived from an EMBL/GenBank/DDBJ whole genome shotgun (WGS) entry which is preliminary data.</text>
</comment>
<reference evidence="3" key="1">
    <citation type="submission" date="2022-08" db="EMBL/GenBank/DDBJ databases">
        <title>Novel sulfate-reducing endosymbionts in the free-living metamonad Anaeramoeba.</title>
        <authorList>
            <person name="Jerlstrom-Hultqvist J."/>
            <person name="Cepicka I."/>
            <person name="Gallot-Lavallee L."/>
            <person name="Salas-Leiva D."/>
            <person name="Curtis B.A."/>
            <person name="Zahonova K."/>
            <person name="Pipaliya S."/>
            <person name="Dacks J."/>
            <person name="Roger A.J."/>
        </authorList>
    </citation>
    <scope>NUCLEOTIDE SEQUENCE</scope>
    <source>
        <strain evidence="3">Schooner1</strain>
    </source>
</reference>
<dbReference type="AlphaFoldDB" id="A0AAV7ZRK2"/>
<dbReference type="EMBL" id="JANTQA010000023">
    <property type="protein sequence ID" value="KAJ3443736.1"/>
    <property type="molecule type" value="Genomic_DNA"/>
</dbReference>
<evidence type="ECO:0000313" key="4">
    <source>
        <dbReference type="Proteomes" id="UP001146793"/>
    </source>
</evidence>
<dbReference type="Proteomes" id="UP001146793">
    <property type="component" value="Unassembled WGS sequence"/>
</dbReference>
<protein>
    <submittedName>
        <fullName evidence="2">Cytosolic iron-sulfur assembly component 2b</fullName>
    </submittedName>
</protein>
<evidence type="ECO:0000313" key="3">
    <source>
        <dbReference type="EMBL" id="KAJ6226734.1"/>
    </source>
</evidence>